<dbReference type="InterPro" id="IPR011009">
    <property type="entry name" value="Kinase-like_dom_sf"/>
</dbReference>
<reference evidence="10" key="1">
    <citation type="submission" date="2024-02" db="EMBL/GenBank/DDBJ databases">
        <title>Genome sequences of strain Gemmobacter sp. JM10B15.</title>
        <authorList>
            <person name="Zhang M."/>
        </authorList>
    </citation>
    <scope>NUCLEOTIDE SEQUENCE</scope>
    <source>
        <strain evidence="10">JM10B15</strain>
    </source>
</reference>
<dbReference type="Gene3D" id="3.90.1200.10">
    <property type="match status" value="1"/>
</dbReference>
<dbReference type="Proteomes" id="UP001431963">
    <property type="component" value="Unassembled WGS sequence"/>
</dbReference>
<comment type="caution">
    <text evidence="10">The sequence shown here is derived from an EMBL/GenBank/DDBJ whole genome shotgun (WGS) entry which is preliminary data.</text>
</comment>
<dbReference type="SUPFAM" id="SSF56112">
    <property type="entry name" value="Protein kinase-like (PK-like)"/>
    <property type="match status" value="1"/>
</dbReference>
<comment type="function">
    <text evidence="6">Catalyzes the GTP-dependent phosphorylation of 5-hydroxy-L-lysine.</text>
</comment>
<gene>
    <name evidence="10" type="ORF">V6590_07615</name>
</gene>
<dbReference type="EC" id="2.7.1.81" evidence="7"/>
<comment type="subcellular location">
    <subcellularLocation>
        <location evidence="1">Cytoplasm</location>
    </subcellularLocation>
</comment>
<dbReference type="RefSeq" id="WP_335421516.1">
    <property type="nucleotide sequence ID" value="NZ_JBALHR010000003.1"/>
</dbReference>
<evidence type="ECO:0000256" key="3">
    <source>
        <dbReference type="ARBA" id="ARBA00022679"/>
    </source>
</evidence>
<evidence type="ECO:0000256" key="2">
    <source>
        <dbReference type="ARBA" id="ARBA00022490"/>
    </source>
</evidence>
<dbReference type="EMBL" id="JBALHR010000003">
    <property type="protein sequence ID" value="MEH7828012.1"/>
    <property type="molecule type" value="Genomic_DNA"/>
</dbReference>
<sequence>MTDDPLGELLSHPAPALTEAESLNLLHRHWGFGGDLLRLTSERDLNWRVTAPAGRFVLKFPNQAEDPAITDFQTRALLHIAARAPDLPVPRVVPSLDGLSEVVLPSGGRMRLLSWVEGKPLHEALPSPVLWQSLGAMSARLTQALEGYEHPAADHVLQWDVKQAAGLRPLLPDVTDPELRARCAGWLDWFDANRARLDGVPWQVVHADLNPYNVLVSPDDPAQVSGVLDFGDMVRTPRICDLAVAAAYHVRPGIGAGPEVLAAMRAGWESVMPLLAEEAALLPGLTALRMVTTMAIASHRAARWPDNAPYILRNLPSARAGLLSFPSPHEV</sequence>
<keyword evidence="11" id="KW-1185">Reference proteome</keyword>
<evidence type="ECO:0000256" key="5">
    <source>
        <dbReference type="ARBA" id="ARBA00036820"/>
    </source>
</evidence>
<accession>A0ABU8BTK9</accession>
<evidence type="ECO:0000313" key="10">
    <source>
        <dbReference type="EMBL" id="MEH7828012.1"/>
    </source>
</evidence>
<evidence type="ECO:0000313" key="11">
    <source>
        <dbReference type="Proteomes" id="UP001431963"/>
    </source>
</evidence>
<keyword evidence="2" id="KW-0963">Cytoplasm</keyword>
<protein>
    <recommendedName>
        <fullName evidence="8">Hydroxylysine kinase</fullName>
        <ecNumber evidence="7">2.7.1.81</ecNumber>
    </recommendedName>
</protein>
<comment type="catalytic activity">
    <reaction evidence="5">
        <text>(5R)-5-hydroxy-L-lysine + GTP = (5R)-5-phosphooxy-L-lysine + GDP + H(+)</text>
        <dbReference type="Rhea" id="RHEA:19049"/>
        <dbReference type="ChEBI" id="CHEBI:15378"/>
        <dbReference type="ChEBI" id="CHEBI:37565"/>
        <dbReference type="ChEBI" id="CHEBI:57882"/>
        <dbReference type="ChEBI" id="CHEBI:58189"/>
        <dbReference type="ChEBI" id="CHEBI:58357"/>
        <dbReference type="EC" id="2.7.1.81"/>
    </reaction>
</comment>
<evidence type="ECO:0000259" key="9">
    <source>
        <dbReference type="Pfam" id="PF01636"/>
    </source>
</evidence>
<proteinExistence type="predicted"/>
<feature type="domain" description="Aminoglycoside phosphotransferase" evidence="9">
    <location>
        <begin position="44"/>
        <end position="272"/>
    </location>
</feature>
<keyword evidence="4" id="KW-0418">Kinase</keyword>
<evidence type="ECO:0000256" key="8">
    <source>
        <dbReference type="ARBA" id="ARBA00040505"/>
    </source>
</evidence>
<keyword evidence="3" id="KW-0808">Transferase</keyword>
<dbReference type="PANTHER" id="PTHR21064">
    <property type="entry name" value="AMINOGLYCOSIDE PHOSPHOTRANSFERASE DOMAIN-CONTAINING PROTEIN-RELATED"/>
    <property type="match status" value="1"/>
</dbReference>
<evidence type="ECO:0000256" key="1">
    <source>
        <dbReference type="ARBA" id="ARBA00004496"/>
    </source>
</evidence>
<evidence type="ECO:0000256" key="7">
    <source>
        <dbReference type="ARBA" id="ARBA00038873"/>
    </source>
</evidence>
<dbReference type="InterPro" id="IPR002575">
    <property type="entry name" value="Aminoglycoside_PTrfase"/>
</dbReference>
<dbReference type="PANTHER" id="PTHR21064:SF1">
    <property type="entry name" value="HYDROXYLYSINE KINASE"/>
    <property type="match status" value="1"/>
</dbReference>
<evidence type="ECO:0000256" key="4">
    <source>
        <dbReference type="ARBA" id="ARBA00022777"/>
    </source>
</evidence>
<organism evidence="10 11">
    <name type="scientific">Gemmobacter denitrificans</name>
    <dbReference type="NCBI Taxonomy" id="3123040"/>
    <lineage>
        <taxon>Bacteria</taxon>
        <taxon>Pseudomonadati</taxon>
        <taxon>Pseudomonadota</taxon>
        <taxon>Alphaproteobacteria</taxon>
        <taxon>Rhodobacterales</taxon>
        <taxon>Paracoccaceae</taxon>
        <taxon>Gemmobacter</taxon>
    </lineage>
</organism>
<dbReference type="InterPro" id="IPR050249">
    <property type="entry name" value="Pseudomonas-type_ThrB"/>
</dbReference>
<dbReference type="Pfam" id="PF01636">
    <property type="entry name" value="APH"/>
    <property type="match status" value="1"/>
</dbReference>
<name>A0ABU8BTK9_9RHOB</name>
<evidence type="ECO:0000256" key="6">
    <source>
        <dbReference type="ARBA" id="ARBA00037368"/>
    </source>
</evidence>